<evidence type="ECO:0000313" key="1">
    <source>
        <dbReference type="EMBL" id="EIN04369.1"/>
    </source>
</evidence>
<sequence>MPACLSIDALEGIIEAAAAADRTTARTLCLVAPWTQRLAQPHLYATIATHRKGDAALFDGWLAETTQRRAPAPRSHHVRRLWLDGYGEVDPPFHQIDVRAGIPLDPTLLANLRQIFPNLQSVGWAGRRCPDRVLERIRRAACALPPSKSGGGGGDTREEPVDLALRAIPRIYAEEGGGPGERNAVVHVDAFRNLTHLAFGFVRLVDCSFFVKHSASDALAGLEMVVFEVTEEISLRDWIMLAEYVGLGVPVDGRNDGLVFVVTRWDELEDDWEREAFGGDSVWERARVFTEQMKSRGWLPPPEAYWLDSEDEGYGS</sequence>
<dbReference type="AlphaFoldDB" id="R7S3C8"/>
<name>R7S3C8_PUNST</name>
<dbReference type="HOGENOM" id="CLU_051720_1_0_1"/>
<evidence type="ECO:0000313" key="2">
    <source>
        <dbReference type="Proteomes" id="UP000054196"/>
    </source>
</evidence>
<dbReference type="EMBL" id="JH687555">
    <property type="protein sequence ID" value="EIN04369.1"/>
    <property type="molecule type" value="Genomic_DNA"/>
</dbReference>
<dbReference type="Proteomes" id="UP000054196">
    <property type="component" value="Unassembled WGS sequence"/>
</dbReference>
<organism evidence="1 2">
    <name type="scientific">Punctularia strigosozonata (strain HHB-11173)</name>
    <name type="common">White-rot fungus</name>
    <dbReference type="NCBI Taxonomy" id="741275"/>
    <lineage>
        <taxon>Eukaryota</taxon>
        <taxon>Fungi</taxon>
        <taxon>Dikarya</taxon>
        <taxon>Basidiomycota</taxon>
        <taxon>Agaricomycotina</taxon>
        <taxon>Agaricomycetes</taxon>
        <taxon>Corticiales</taxon>
        <taxon>Punctulariaceae</taxon>
        <taxon>Punctularia</taxon>
    </lineage>
</organism>
<protein>
    <submittedName>
        <fullName evidence="1">Uncharacterized protein</fullName>
    </submittedName>
</protein>
<accession>R7S3C8</accession>
<dbReference type="KEGG" id="psq:PUNSTDRAFT_138765"/>
<proteinExistence type="predicted"/>
<keyword evidence="2" id="KW-1185">Reference proteome</keyword>
<dbReference type="GeneID" id="18880163"/>
<reference evidence="2" key="1">
    <citation type="journal article" date="2012" name="Science">
        <title>The Paleozoic origin of enzymatic lignin decomposition reconstructed from 31 fungal genomes.</title>
        <authorList>
            <person name="Floudas D."/>
            <person name="Binder M."/>
            <person name="Riley R."/>
            <person name="Barry K."/>
            <person name="Blanchette R.A."/>
            <person name="Henrissat B."/>
            <person name="Martinez A.T."/>
            <person name="Otillar R."/>
            <person name="Spatafora J.W."/>
            <person name="Yadav J.S."/>
            <person name="Aerts A."/>
            <person name="Benoit I."/>
            <person name="Boyd A."/>
            <person name="Carlson A."/>
            <person name="Copeland A."/>
            <person name="Coutinho P.M."/>
            <person name="de Vries R.P."/>
            <person name="Ferreira P."/>
            <person name="Findley K."/>
            <person name="Foster B."/>
            <person name="Gaskell J."/>
            <person name="Glotzer D."/>
            <person name="Gorecki P."/>
            <person name="Heitman J."/>
            <person name="Hesse C."/>
            <person name="Hori C."/>
            <person name="Igarashi K."/>
            <person name="Jurgens J.A."/>
            <person name="Kallen N."/>
            <person name="Kersten P."/>
            <person name="Kohler A."/>
            <person name="Kuees U."/>
            <person name="Kumar T.K.A."/>
            <person name="Kuo A."/>
            <person name="LaButti K."/>
            <person name="Larrondo L.F."/>
            <person name="Lindquist E."/>
            <person name="Ling A."/>
            <person name="Lombard V."/>
            <person name="Lucas S."/>
            <person name="Lundell T."/>
            <person name="Martin R."/>
            <person name="McLaughlin D.J."/>
            <person name="Morgenstern I."/>
            <person name="Morin E."/>
            <person name="Murat C."/>
            <person name="Nagy L.G."/>
            <person name="Nolan M."/>
            <person name="Ohm R.A."/>
            <person name="Patyshakuliyeva A."/>
            <person name="Rokas A."/>
            <person name="Ruiz-Duenas F.J."/>
            <person name="Sabat G."/>
            <person name="Salamov A."/>
            <person name="Samejima M."/>
            <person name="Schmutz J."/>
            <person name="Slot J.C."/>
            <person name="St John F."/>
            <person name="Stenlid J."/>
            <person name="Sun H."/>
            <person name="Sun S."/>
            <person name="Syed K."/>
            <person name="Tsang A."/>
            <person name="Wiebenga A."/>
            <person name="Young D."/>
            <person name="Pisabarro A."/>
            <person name="Eastwood D.C."/>
            <person name="Martin F."/>
            <person name="Cullen D."/>
            <person name="Grigoriev I.V."/>
            <person name="Hibbett D.S."/>
        </authorList>
    </citation>
    <scope>NUCLEOTIDE SEQUENCE [LARGE SCALE GENOMIC DNA]</scope>
    <source>
        <strain evidence="2">HHB-11173 SS5</strain>
    </source>
</reference>
<dbReference type="RefSeq" id="XP_007388512.1">
    <property type="nucleotide sequence ID" value="XM_007388450.1"/>
</dbReference>
<gene>
    <name evidence="1" type="ORF">PUNSTDRAFT_138765</name>
</gene>